<reference evidence="1 2" key="1">
    <citation type="submission" date="2015-04" db="EMBL/GenBank/DDBJ databases">
        <title>Taxonomic description and genome sequence of Salinicoccus sediminis sp. nov., a novel hyper halotolerant bacterium isolated from marine sediment.</title>
        <authorList>
            <person name="Mathan Kumar R."/>
            <person name="Kaur G."/>
            <person name="Kumar N."/>
            <person name="Kumar A."/>
            <person name="Singh N.K."/>
            <person name="Kaur N."/>
            <person name="Mayilraj S."/>
        </authorList>
    </citation>
    <scope>NUCLEOTIDE SEQUENCE [LARGE SCALE GENOMIC DNA]</scope>
    <source>
        <strain evidence="1 2">SV-16</strain>
    </source>
</reference>
<keyword evidence="2" id="KW-1185">Reference proteome</keyword>
<dbReference type="RefSeq" id="WP_046511160.1">
    <property type="nucleotide sequence ID" value="NZ_LAYZ01000001.1"/>
</dbReference>
<protein>
    <recommendedName>
        <fullName evidence="3">DUF2268 domain-containing protein</fullName>
    </recommendedName>
</protein>
<dbReference type="STRING" id="1432562.WN59_00845"/>
<dbReference type="EMBL" id="LAYZ01000001">
    <property type="protein sequence ID" value="KKK35414.1"/>
    <property type="molecule type" value="Genomic_DNA"/>
</dbReference>
<dbReference type="OrthoDB" id="8479025at2"/>
<name>A0A0M2SL62_9STAP</name>
<evidence type="ECO:0008006" key="3">
    <source>
        <dbReference type="Google" id="ProtNLM"/>
    </source>
</evidence>
<dbReference type="PATRIC" id="fig|1432562.3.peg.174"/>
<evidence type="ECO:0000313" key="2">
    <source>
        <dbReference type="Proteomes" id="UP000034287"/>
    </source>
</evidence>
<organism evidence="1 2">
    <name type="scientific">Salinicoccus sediminis</name>
    <dbReference type="NCBI Taxonomy" id="1432562"/>
    <lineage>
        <taxon>Bacteria</taxon>
        <taxon>Bacillati</taxon>
        <taxon>Bacillota</taxon>
        <taxon>Bacilli</taxon>
        <taxon>Bacillales</taxon>
        <taxon>Staphylococcaceae</taxon>
        <taxon>Salinicoccus</taxon>
    </lineage>
</organism>
<dbReference type="Proteomes" id="UP000034287">
    <property type="component" value="Unassembled WGS sequence"/>
</dbReference>
<accession>A0A0M2SL62</accession>
<comment type="caution">
    <text evidence="1">The sequence shown here is derived from an EMBL/GenBank/DDBJ whole genome shotgun (WGS) entry which is preliminary data.</text>
</comment>
<proteinExistence type="predicted"/>
<gene>
    <name evidence="1" type="ORF">WN59_00845</name>
</gene>
<sequence>MDHIEVKNLVPDFIDFFDEASRRSMSEKKRFELWKETYDFAAVPPGVEGEKIARTMLANTWPKYFGEIETIKSWEPENNVIENLLFHIKKLLRWDEPIDLVLIYFVGSFEGNFFTAPYDSDRTALCIPIESEVNDIILYHELTHIVHQKTAGLSLNWEQPVANLIMQEGLATRISQHLKPGKNQEIYIEFTPGWLKTCEMKKEEIIEGIMPHFNDARSETLMKFTLGEGTTGLEREAYYVGWLIVGSLLDAGVSFEEKAKIPGDQLAQYIFDACRDMIEVK</sequence>
<evidence type="ECO:0000313" key="1">
    <source>
        <dbReference type="EMBL" id="KKK35414.1"/>
    </source>
</evidence>
<dbReference type="AlphaFoldDB" id="A0A0M2SL62"/>